<evidence type="ECO:0000256" key="2">
    <source>
        <dbReference type="ARBA" id="ARBA00009425"/>
    </source>
</evidence>
<dbReference type="Proteomes" id="UP001147700">
    <property type="component" value="Unassembled WGS sequence"/>
</dbReference>
<keyword evidence="3" id="KW-1003">Cell membrane</keyword>
<proteinExistence type="inferred from homology"/>
<sequence>MTSSLTRMVARALLAPILVVALAILVKGYANVGDGFAAGVVAALGVLLQVVVFGREAVAAALPLRWAPAVALVGLGIGFAVFAVPALLGDAPLEHAPAPGVSPVHIGSLELITAVVFDVGVFLLVLGASVAIIDAIAAPGEGEQ</sequence>
<feature type="transmembrane region" description="Helical" evidence="7">
    <location>
        <begin position="66"/>
        <end position="88"/>
    </location>
</feature>
<comment type="similarity">
    <text evidence="2">Belongs to the CPA3 antiporters (TC 2.A.63) subunit B family.</text>
</comment>
<dbReference type="EMBL" id="JAPCID010000095">
    <property type="protein sequence ID" value="MDA0142493.1"/>
    <property type="molecule type" value="Genomic_DNA"/>
</dbReference>
<dbReference type="PANTHER" id="PTHR33932">
    <property type="entry name" value="NA(+)/H(+) ANTIPORTER SUBUNIT B"/>
    <property type="match status" value="1"/>
</dbReference>
<evidence type="ECO:0000259" key="8">
    <source>
        <dbReference type="Pfam" id="PF04039"/>
    </source>
</evidence>
<evidence type="ECO:0000256" key="7">
    <source>
        <dbReference type="SAM" id="Phobius"/>
    </source>
</evidence>
<evidence type="ECO:0000256" key="1">
    <source>
        <dbReference type="ARBA" id="ARBA00004651"/>
    </source>
</evidence>
<gene>
    <name evidence="9" type="ORF">OJ962_33725</name>
</gene>
<dbReference type="InterPro" id="IPR050622">
    <property type="entry name" value="CPA3_antiporter_subunitB"/>
</dbReference>
<dbReference type="InterPro" id="IPR007182">
    <property type="entry name" value="MnhB"/>
</dbReference>
<feature type="domain" description="Na+/H+ antiporter MnhB subunit-related protein" evidence="8">
    <location>
        <begin position="6"/>
        <end position="130"/>
    </location>
</feature>
<evidence type="ECO:0000256" key="6">
    <source>
        <dbReference type="ARBA" id="ARBA00023136"/>
    </source>
</evidence>
<accession>A0ABT4RV92</accession>
<keyword evidence="5 7" id="KW-1133">Transmembrane helix</keyword>
<keyword evidence="4 7" id="KW-0812">Transmembrane</keyword>
<feature type="transmembrane region" description="Helical" evidence="7">
    <location>
        <begin position="36"/>
        <end position="54"/>
    </location>
</feature>
<keyword evidence="6 7" id="KW-0472">Membrane</keyword>
<comment type="caution">
    <text evidence="9">The sequence shown here is derived from an EMBL/GenBank/DDBJ whole genome shotgun (WGS) entry which is preliminary data.</text>
</comment>
<dbReference type="Pfam" id="PF04039">
    <property type="entry name" value="MnhB"/>
    <property type="match status" value="1"/>
</dbReference>
<name>A0ABT4RV92_9ACTN</name>
<feature type="transmembrane region" description="Helical" evidence="7">
    <location>
        <begin position="108"/>
        <end position="133"/>
    </location>
</feature>
<reference evidence="9" key="1">
    <citation type="submission" date="2022-10" db="EMBL/GenBank/DDBJ databases">
        <title>The WGS of Solirubrobacter sp. CPCC 204708.</title>
        <authorList>
            <person name="Jiang Z."/>
        </authorList>
    </citation>
    <scope>NUCLEOTIDE SEQUENCE</scope>
    <source>
        <strain evidence="9">CPCC 204708</strain>
    </source>
</reference>
<evidence type="ECO:0000256" key="4">
    <source>
        <dbReference type="ARBA" id="ARBA00022692"/>
    </source>
</evidence>
<comment type="subcellular location">
    <subcellularLocation>
        <location evidence="1">Cell membrane</location>
        <topology evidence="1">Multi-pass membrane protein</topology>
    </subcellularLocation>
</comment>
<evidence type="ECO:0000313" key="9">
    <source>
        <dbReference type="EMBL" id="MDA0142493.1"/>
    </source>
</evidence>
<protein>
    <submittedName>
        <fullName evidence="9">MnhB domain-containing protein</fullName>
    </submittedName>
</protein>
<evidence type="ECO:0000256" key="5">
    <source>
        <dbReference type="ARBA" id="ARBA00022989"/>
    </source>
</evidence>
<feature type="transmembrane region" description="Helical" evidence="7">
    <location>
        <begin position="12"/>
        <end position="30"/>
    </location>
</feature>
<dbReference type="PANTHER" id="PTHR33932:SF4">
    <property type="entry name" value="NA(+)_H(+) ANTIPORTER SUBUNIT B"/>
    <property type="match status" value="1"/>
</dbReference>
<organism evidence="9 10">
    <name type="scientific">Solirubrobacter deserti</name>
    <dbReference type="NCBI Taxonomy" id="2282478"/>
    <lineage>
        <taxon>Bacteria</taxon>
        <taxon>Bacillati</taxon>
        <taxon>Actinomycetota</taxon>
        <taxon>Thermoleophilia</taxon>
        <taxon>Solirubrobacterales</taxon>
        <taxon>Solirubrobacteraceae</taxon>
        <taxon>Solirubrobacter</taxon>
    </lineage>
</organism>
<keyword evidence="10" id="KW-1185">Reference proteome</keyword>
<evidence type="ECO:0000256" key="3">
    <source>
        <dbReference type="ARBA" id="ARBA00022475"/>
    </source>
</evidence>
<evidence type="ECO:0000313" key="10">
    <source>
        <dbReference type="Proteomes" id="UP001147700"/>
    </source>
</evidence>